<dbReference type="Proteomes" id="UP000238479">
    <property type="component" value="Chromosome 2"/>
</dbReference>
<dbReference type="EMBL" id="PDCK01000040">
    <property type="protein sequence ID" value="PRQ48384.1"/>
    <property type="molecule type" value="Genomic_DNA"/>
</dbReference>
<keyword evidence="2" id="KW-1185">Reference proteome</keyword>
<evidence type="ECO:0000313" key="1">
    <source>
        <dbReference type="EMBL" id="PRQ48384.1"/>
    </source>
</evidence>
<comment type="caution">
    <text evidence="1">The sequence shown here is derived from an EMBL/GenBank/DDBJ whole genome shotgun (WGS) entry which is preliminary data.</text>
</comment>
<name>A0A2P6RPQ7_ROSCH</name>
<protein>
    <submittedName>
        <fullName evidence="1">Uncharacterized protein</fullName>
    </submittedName>
</protein>
<accession>A0A2P6RPQ7</accession>
<dbReference type="Gramene" id="PRQ48384">
    <property type="protein sequence ID" value="PRQ48384"/>
    <property type="gene ID" value="RchiOBHm_Chr2g0110111"/>
</dbReference>
<proteinExistence type="predicted"/>
<gene>
    <name evidence="1" type="ORF">RchiOBHm_Chr2g0110111</name>
</gene>
<organism evidence="1 2">
    <name type="scientific">Rosa chinensis</name>
    <name type="common">China rose</name>
    <dbReference type="NCBI Taxonomy" id="74649"/>
    <lineage>
        <taxon>Eukaryota</taxon>
        <taxon>Viridiplantae</taxon>
        <taxon>Streptophyta</taxon>
        <taxon>Embryophyta</taxon>
        <taxon>Tracheophyta</taxon>
        <taxon>Spermatophyta</taxon>
        <taxon>Magnoliopsida</taxon>
        <taxon>eudicotyledons</taxon>
        <taxon>Gunneridae</taxon>
        <taxon>Pentapetalae</taxon>
        <taxon>rosids</taxon>
        <taxon>fabids</taxon>
        <taxon>Rosales</taxon>
        <taxon>Rosaceae</taxon>
        <taxon>Rosoideae</taxon>
        <taxon>Rosoideae incertae sedis</taxon>
        <taxon>Rosa</taxon>
    </lineage>
</organism>
<reference evidence="1 2" key="1">
    <citation type="journal article" date="2018" name="Nat. Genet.">
        <title>The Rosa genome provides new insights in the design of modern roses.</title>
        <authorList>
            <person name="Bendahmane M."/>
        </authorList>
    </citation>
    <scope>NUCLEOTIDE SEQUENCE [LARGE SCALE GENOMIC DNA]</scope>
    <source>
        <strain evidence="2">cv. Old Blush</strain>
    </source>
</reference>
<sequence>MKQKLSRLQWSLVNPRLVDAMKLSFKLLLYQENLVSYATGLYKTSKKNFQRGKCVSSD</sequence>
<evidence type="ECO:0000313" key="2">
    <source>
        <dbReference type="Proteomes" id="UP000238479"/>
    </source>
</evidence>
<dbReference type="AlphaFoldDB" id="A0A2P6RPQ7"/>